<evidence type="ECO:0000313" key="2">
    <source>
        <dbReference type="EMBL" id="SCM58941.1"/>
    </source>
</evidence>
<feature type="transmembrane region" description="Helical" evidence="1">
    <location>
        <begin position="12"/>
        <end position="30"/>
    </location>
</feature>
<keyword evidence="1" id="KW-1133">Transmembrane helix</keyword>
<sequence length="105" mass="12374">MGLNDASCMSSVIIRIVKINFYFVILWHLIPPYTLHKELFHLQIKQVRVSPHAVYPQNVVSKFIKGKVAWYYPVPLFYVQDGKRFILFYGQNRMALFALLLRNCP</sequence>
<dbReference type="KEGG" id="pmuc:ING2E5A_2128"/>
<organism evidence="2 3">
    <name type="scientific">Petrimonas mucosa</name>
    <dbReference type="NCBI Taxonomy" id="1642646"/>
    <lineage>
        <taxon>Bacteria</taxon>
        <taxon>Pseudomonadati</taxon>
        <taxon>Bacteroidota</taxon>
        <taxon>Bacteroidia</taxon>
        <taxon>Bacteroidales</taxon>
        <taxon>Dysgonomonadaceae</taxon>
        <taxon>Petrimonas</taxon>
    </lineage>
</organism>
<keyword evidence="1" id="KW-0472">Membrane</keyword>
<evidence type="ECO:0000313" key="3">
    <source>
        <dbReference type="Proteomes" id="UP000178485"/>
    </source>
</evidence>
<dbReference type="STRING" id="1642646.ING2E5A_2128"/>
<dbReference type="EMBL" id="LT608328">
    <property type="protein sequence ID" value="SCM58941.1"/>
    <property type="molecule type" value="Genomic_DNA"/>
</dbReference>
<keyword evidence="3" id="KW-1185">Reference proteome</keyword>
<name>A0A1G4G8Y4_9BACT</name>
<keyword evidence="1" id="KW-0812">Transmembrane</keyword>
<dbReference type="AlphaFoldDB" id="A0A1G4G8Y4"/>
<evidence type="ECO:0000256" key="1">
    <source>
        <dbReference type="SAM" id="Phobius"/>
    </source>
</evidence>
<reference evidence="2 3" key="1">
    <citation type="submission" date="2016-08" db="EMBL/GenBank/DDBJ databases">
        <authorList>
            <person name="Seilhamer J.J."/>
        </authorList>
    </citation>
    <scope>NUCLEOTIDE SEQUENCE [LARGE SCALE GENOMIC DNA]</scope>
    <source>
        <strain evidence="2">ING2-E5A</strain>
    </source>
</reference>
<gene>
    <name evidence="2" type="ORF">ING2E5A_2128</name>
</gene>
<accession>A0A1G4G8Y4</accession>
<protein>
    <submittedName>
        <fullName evidence="2">Uncharacterized protein</fullName>
    </submittedName>
</protein>
<proteinExistence type="predicted"/>
<dbReference type="Proteomes" id="UP000178485">
    <property type="component" value="Chromosome i"/>
</dbReference>